<gene>
    <name evidence="1" type="ORF">LIER_03283</name>
</gene>
<keyword evidence="2" id="KW-1185">Reference proteome</keyword>
<protein>
    <submittedName>
        <fullName evidence="1">Uncharacterized protein</fullName>
    </submittedName>
</protein>
<reference evidence="1 2" key="1">
    <citation type="submission" date="2024-01" db="EMBL/GenBank/DDBJ databases">
        <title>The complete chloroplast genome sequence of Lithospermum erythrorhizon: insights into the phylogenetic relationship among Boraginaceae species and the maternal lineages of purple gromwells.</title>
        <authorList>
            <person name="Okada T."/>
            <person name="Watanabe K."/>
        </authorList>
    </citation>
    <scope>NUCLEOTIDE SEQUENCE [LARGE SCALE GENOMIC DNA]</scope>
</reference>
<comment type="caution">
    <text evidence="1">The sequence shown here is derived from an EMBL/GenBank/DDBJ whole genome shotgun (WGS) entry which is preliminary data.</text>
</comment>
<dbReference type="Proteomes" id="UP001454036">
    <property type="component" value="Unassembled WGS sequence"/>
</dbReference>
<name>A0AAV3NX94_LITER</name>
<sequence>MQLNQSTSAPSSSAAVVDFSTAVWRPATGPSVRVPTVGDRVYYFPQGHFEQCGGGGGGLSEAVLTSLRRSFFHCRMVSVRLLFHPVTEQLFGFPSAKVDEAMVGLGCC</sequence>
<proteinExistence type="predicted"/>
<evidence type="ECO:0000313" key="2">
    <source>
        <dbReference type="Proteomes" id="UP001454036"/>
    </source>
</evidence>
<accession>A0AAV3NX94</accession>
<dbReference type="AlphaFoldDB" id="A0AAV3NX94"/>
<evidence type="ECO:0000313" key="1">
    <source>
        <dbReference type="EMBL" id="GAA0142368.1"/>
    </source>
</evidence>
<organism evidence="1 2">
    <name type="scientific">Lithospermum erythrorhizon</name>
    <name type="common">Purple gromwell</name>
    <name type="synonym">Lithospermum officinale var. erythrorhizon</name>
    <dbReference type="NCBI Taxonomy" id="34254"/>
    <lineage>
        <taxon>Eukaryota</taxon>
        <taxon>Viridiplantae</taxon>
        <taxon>Streptophyta</taxon>
        <taxon>Embryophyta</taxon>
        <taxon>Tracheophyta</taxon>
        <taxon>Spermatophyta</taxon>
        <taxon>Magnoliopsida</taxon>
        <taxon>eudicotyledons</taxon>
        <taxon>Gunneridae</taxon>
        <taxon>Pentapetalae</taxon>
        <taxon>asterids</taxon>
        <taxon>lamiids</taxon>
        <taxon>Boraginales</taxon>
        <taxon>Boraginaceae</taxon>
        <taxon>Boraginoideae</taxon>
        <taxon>Lithospermeae</taxon>
        <taxon>Lithospermum</taxon>
    </lineage>
</organism>
<dbReference type="EMBL" id="BAABME010000390">
    <property type="protein sequence ID" value="GAA0142368.1"/>
    <property type="molecule type" value="Genomic_DNA"/>
</dbReference>